<dbReference type="EMBL" id="ML977026">
    <property type="protein sequence ID" value="KAF1950376.1"/>
    <property type="molecule type" value="Genomic_DNA"/>
</dbReference>
<evidence type="ECO:0000313" key="2">
    <source>
        <dbReference type="EMBL" id="KAF1950376.1"/>
    </source>
</evidence>
<feature type="compositionally biased region" description="Basic residues" evidence="1">
    <location>
        <begin position="1"/>
        <end position="10"/>
    </location>
</feature>
<feature type="compositionally biased region" description="Low complexity" evidence="1">
    <location>
        <begin position="57"/>
        <end position="68"/>
    </location>
</feature>
<name>A0A6A5THU6_9PLEO</name>
<dbReference type="Proteomes" id="UP000800035">
    <property type="component" value="Unassembled WGS sequence"/>
</dbReference>
<accession>A0A6A5THU6</accession>
<feature type="region of interest" description="Disordered" evidence="1">
    <location>
        <begin position="1"/>
        <end position="68"/>
    </location>
</feature>
<keyword evidence="3" id="KW-1185">Reference proteome</keyword>
<organism evidence="2 3">
    <name type="scientific">Byssothecium circinans</name>
    <dbReference type="NCBI Taxonomy" id="147558"/>
    <lineage>
        <taxon>Eukaryota</taxon>
        <taxon>Fungi</taxon>
        <taxon>Dikarya</taxon>
        <taxon>Ascomycota</taxon>
        <taxon>Pezizomycotina</taxon>
        <taxon>Dothideomycetes</taxon>
        <taxon>Pleosporomycetidae</taxon>
        <taxon>Pleosporales</taxon>
        <taxon>Massarineae</taxon>
        <taxon>Massarinaceae</taxon>
        <taxon>Byssothecium</taxon>
    </lineage>
</organism>
<dbReference type="OrthoDB" id="3798321at2759"/>
<proteinExistence type="predicted"/>
<evidence type="ECO:0000256" key="1">
    <source>
        <dbReference type="SAM" id="MobiDB-lite"/>
    </source>
</evidence>
<dbReference type="AlphaFoldDB" id="A0A6A5THU6"/>
<protein>
    <submittedName>
        <fullName evidence="2">Uncharacterized protein</fullName>
    </submittedName>
</protein>
<sequence length="252" mass="28221">MPVGRPRARSLHIPIPKPASWRARRPPTPRRATYPPPVEASDAPPVPSVSYWETDTPEPLTSPLSPLNPFLSPPRRRSSVMELQFTTAVQLLPASPLSVFDRVISPSTPSFIVPRKHSLVLSPRFLYPRTPPVPPLVQSQIKGVGKEIRVDAMRGRRHLASPCAATATMAGLEEMHYQSMHEVLVAVRDQVLLEMEIAKKKVAKEAGEESKDGDKLREERLVRTTAKAGEKEWKRLLRGKRFKSVREEVVTS</sequence>
<gene>
    <name evidence="2" type="ORF">CC80DRAFT_509722</name>
</gene>
<reference evidence="2" key="1">
    <citation type="journal article" date="2020" name="Stud. Mycol.">
        <title>101 Dothideomycetes genomes: a test case for predicting lifestyles and emergence of pathogens.</title>
        <authorList>
            <person name="Haridas S."/>
            <person name="Albert R."/>
            <person name="Binder M."/>
            <person name="Bloem J."/>
            <person name="Labutti K."/>
            <person name="Salamov A."/>
            <person name="Andreopoulos B."/>
            <person name="Baker S."/>
            <person name="Barry K."/>
            <person name="Bills G."/>
            <person name="Bluhm B."/>
            <person name="Cannon C."/>
            <person name="Castanera R."/>
            <person name="Culley D."/>
            <person name="Daum C."/>
            <person name="Ezra D."/>
            <person name="Gonzalez J."/>
            <person name="Henrissat B."/>
            <person name="Kuo A."/>
            <person name="Liang C."/>
            <person name="Lipzen A."/>
            <person name="Lutzoni F."/>
            <person name="Magnuson J."/>
            <person name="Mondo S."/>
            <person name="Nolan M."/>
            <person name="Ohm R."/>
            <person name="Pangilinan J."/>
            <person name="Park H.-J."/>
            <person name="Ramirez L."/>
            <person name="Alfaro M."/>
            <person name="Sun H."/>
            <person name="Tritt A."/>
            <person name="Yoshinaga Y."/>
            <person name="Zwiers L.-H."/>
            <person name="Turgeon B."/>
            <person name="Goodwin S."/>
            <person name="Spatafora J."/>
            <person name="Crous P."/>
            <person name="Grigoriev I."/>
        </authorList>
    </citation>
    <scope>NUCLEOTIDE SEQUENCE</scope>
    <source>
        <strain evidence="2">CBS 675.92</strain>
    </source>
</reference>
<evidence type="ECO:0000313" key="3">
    <source>
        <dbReference type="Proteomes" id="UP000800035"/>
    </source>
</evidence>